<dbReference type="EMBL" id="WIUZ02000006">
    <property type="protein sequence ID" value="KAF9786379.1"/>
    <property type="molecule type" value="Genomic_DNA"/>
</dbReference>
<evidence type="ECO:0000313" key="1">
    <source>
        <dbReference type="EMBL" id="KAF9786379.1"/>
    </source>
</evidence>
<proteinExistence type="predicted"/>
<protein>
    <recommendedName>
        <fullName evidence="3">F-box domain-containing protein</fullName>
    </recommendedName>
</protein>
<dbReference type="Proteomes" id="UP000736335">
    <property type="component" value="Unassembled WGS sequence"/>
</dbReference>
<organism evidence="1 2">
    <name type="scientific">Thelephora terrestris</name>
    <dbReference type="NCBI Taxonomy" id="56493"/>
    <lineage>
        <taxon>Eukaryota</taxon>
        <taxon>Fungi</taxon>
        <taxon>Dikarya</taxon>
        <taxon>Basidiomycota</taxon>
        <taxon>Agaricomycotina</taxon>
        <taxon>Agaricomycetes</taxon>
        <taxon>Thelephorales</taxon>
        <taxon>Thelephoraceae</taxon>
        <taxon>Thelephora</taxon>
    </lineage>
</organism>
<reference evidence="1" key="2">
    <citation type="submission" date="2020-11" db="EMBL/GenBank/DDBJ databases">
        <authorList>
            <consortium name="DOE Joint Genome Institute"/>
            <person name="Kuo A."/>
            <person name="Miyauchi S."/>
            <person name="Kiss E."/>
            <person name="Drula E."/>
            <person name="Kohler A."/>
            <person name="Sanchez-Garcia M."/>
            <person name="Andreopoulos B."/>
            <person name="Barry K.W."/>
            <person name="Bonito G."/>
            <person name="Buee M."/>
            <person name="Carver A."/>
            <person name="Chen C."/>
            <person name="Cichocki N."/>
            <person name="Clum A."/>
            <person name="Culley D."/>
            <person name="Crous P.W."/>
            <person name="Fauchery L."/>
            <person name="Girlanda M."/>
            <person name="Hayes R."/>
            <person name="Keri Z."/>
            <person name="Labutti K."/>
            <person name="Lipzen A."/>
            <person name="Lombard V."/>
            <person name="Magnuson J."/>
            <person name="Maillard F."/>
            <person name="Morin E."/>
            <person name="Murat C."/>
            <person name="Nolan M."/>
            <person name="Ohm R."/>
            <person name="Pangilinan J."/>
            <person name="Pereira M."/>
            <person name="Perotto S."/>
            <person name="Peter M."/>
            <person name="Riley R."/>
            <person name="Sitrit Y."/>
            <person name="Stielow B."/>
            <person name="Szollosi G."/>
            <person name="Zifcakova L."/>
            <person name="Stursova M."/>
            <person name="Spatafora J.W."/>
            <person name="Tedersoo L."/>
            <person name="Vaario L.-M."/>
            <person name="Yamada A."/>
            <person name="Yan M."/>
            <person name="Wang P."/>
            <person name="Xu J."/>
            <person name="Bruns T."/>
            <person name="Baldrian P."/>
            <person name="Vilgalys R."/>
            <person name="Henrissat B."/>
            <person name="Grigoriev I.V."/>
            <person name="Hibbett D."/>
            <person name="Nagy L.G."/>
            <person name="Martin F.M."/>
        </authorList>
    </citation>
    <scope>NUCLEOTIDE SEQUENCE</scope>
    <source>
        <strain evidence="1">UH-Tt-Lm1</strain>
    </source>
</reference>
<sequence>MHPCLSVDEIIRLLACELVASKAKATAVSLACCSKRLEGAVLDVLWETQDRLTPLLKCLPQEVWGEENGKFSFKRVTTKVEWACFRKHTRRMRKLKVDTSKDPVTLDTLLTLQLRAADEPFLPILKIIYCPRNSKTFIPFIPFFLSPKTTKIAIVFTPGMRILPIASALSRISRMSLNLERINLHGLPRDPLVTEAVSEMLLACNRDSLRQFYVASPLTEDAREVLYNLPNLSDLSTVLQGRTLLPPAALPNLVSIQVEYGDDLDWLQGFCGTTLKKLESVWISSESEKLDNFLEEFESHAVAASAHNVLTLFVFSTSRSWTPNYSSLLSFKKLDTLEIEFSCDGGCFSTVDDDVIATLVEAMPKLKTLKLGRGPCGIPTGATVNGLIGLAFRCPKLSELRIHFQVSSLVAAATRATKLRPSDDQPAFRQNVCALKVLEVGETPIPVKSVSTVALFLLQIFPRIHTIKYDNPGWKQVAETIRDFRQLGTFISREGGRK</sequence>
<name>A0A9P6HI02_9AGAM</name>
<evidence type="ECO:0008006" key="3">
    <source>
        <dbReference type="Google" id="ProtNLM"/>
    </source>
</evidence>
<keyword evidence="2" id="KW-1185">Reference proteome</keyword>
<evidence type="ECO:0000313" key="2">
    <source>
        <dbReference type="Proteomes" id="UP000736335"/>
    </source>
</evidence>
<reference evidence="1" key="1">
    <citation type="journal article" date="2020" name="Nat. Commun.">
        <title>Large-scale genome sequencing of mycorrhizal fungi provides insights into the early evolution of symbiotic traits.</title>
        <authorList>
            <person name="Miyauchi S."/>
            <person name="Kiss E."/>
            <person name="Kuo A."/>
            <person name="Drula E."/>
            <person name="Kohler A."/>
            <person name="Sanchez-Garcia M."/>
            <person name="Morin E."/>
            <person name="Andreopoulos B."/>
            <person name="Barry K.W."/>
            <person name="Bonito G."/>
            <person name="Buee M."/>
            <person name="Carver A."/>
            <person name="Chen C."/>
            <person name="Cichocki N."/>
            <person name="Clum A."/>
            <person name="Culley D."/>
            <person name="Crous P.W."/>
            <person name="Fauchery L."/>
            <person name="Girlanda M."/>
            <person name="Hayes R.D."/>
            <person name="Keri Z."/>
            <person name="LaButti K."/>
            <person name="Lipzen A."/>
            <person name="Lombard V."/>
            <person name="Magnuson J."/>
            <person name="Maillard F."/>
            <person name="Murat C."/>
            <person name="Nolan M."/>
            <person name="Ohm R.A."/>
            <person name="Pangilinan J."/>
            <person name="Pereira M.F."/>
            <person name="Perotto S."/>
            <person name="Peter M."/>
            <person name="Pfister S."/>
            <person name="Riley R."/>
            <person name="Sitrit Y."/>
            <person name="Stielow J.B."/>
            <person name="Szollosi G."/>
            <person name="Zifcakova L."/>
            <person name="Stursova M."/>
            <person name="Spatafora J.W."/>
            <person name="Tedersoo L."/>
            <person name="Vaario L.M."/>
            <person name="Yamada A."/>
            <person name="Yan M."/>
            <person name="Wang P."/>
            <person name="Xu J."/>
            <person name="Bruns T."/>
            <person name="Baldrian P."/>
            <person name="Vilgalys R."/>
            <person name="Dunand C."/>
            <person name="Henrissat B."/>
            <person name="Grigoriev I.V."/>
            <person name="Hibbett D."/>
            <person name="Nagy L.G."/>
            <person name="Martin F.M."/>
        </authorList>
    </citation>
    <scope>NUCLEOTIDE SEQUENCE</scope>
    <source>
        <strain evidence="1">UH-Tt-Lm1</strain>
    </source>
</reference>
<accession>A0A9P6HI02</accession>
<comment type="caution">
    <text evidence="1">The sequence shown here is derived from an EMBL/GenBank/DDBJ whole genome shotgun (WGS) entry which is preliminary data.</text>
</comment>
<dbReference type="OrthoDB" id="3041441at2759"/>
<dbReference type="Gene3D" id="3.80.10.10">
    <property type="entry name" value="Ribonuclease Inhibitor"/>
    <property type="match status" value="1"/>
</dbReference>
<gene>
    <name evidence="1" type="ORF">BJ322DRAFT_1059294</name>
</gene>
<dbReference type="AlphaFoldDB" id="A0A9P6HI02"/>
<dbReference type="InterPro" id="IPR032675">
    <property type="entry name" value="LRR_dom_sf"/>
</dbReference>